<dbReference type="Proteomes" id="UP000320176">
    <property type="component" value="Unassembled WGS sequence"/>
</dbReference>
<reference evidence="2 3" key="1">
    <citation type="submission" date="2019-02" db="EMBL/GenBank/DDBJ databases">
        <title>Deep-cultivation of Planctomycetes and their phenomic and genomic characterization uncovers novel biology.</title>
        <authorList>
            <person name="Wiegand S."/>
            <person name="Jogler M."/>
            <person name="Boedeker C."/>
            <person name="Pinto D."/>
            <person name="Vollmers J."/>
            <person name="Rivas-Marin E."/>
            <person name="Kohn T."/>
            <person name="Peeters S.H."/>
            <person name="Heuer A."/>
            <person name="Rast P."/>
            <person name="Oberbeckmann S."/>
            <person name="Bunk B."/>
            <person name="Jeske O."/>
            <person name="Meyerdierks A."/>
            <person name="Storesund J.E."/>
            <person name="Kallscheuer N."/>
            <person name="Luecker S."/>
            <person name="Lage O.M."/>
            <person name="Pohl T."/>
            <person name="Merkel B.J."/>
            <person name="Hornburger P."/>
            <person name="Mueller R.-W."/>
            <person name="Bruemmer F."/>
            <person name="Labrenz M."/>
            <person name="Spormann A.M."/>
            <person name="Op Den Camp H."/>
            <person name="Overmann J."/>
            <person name="Amann R."/>
            <person name="Jetten M.S.M."/>
            <person name="Mascher T."/>
            <person name="Medema M.H."/>
            <person name="Devos D.P."/>
            <person name="Kaster A.-K."/>
            <person name="Ovreas L."/>
            <person name="Rohde M."/>
            <person name="Galperin M.Y."/>
            <person name="Jogler C."/>
        </authorList>
    </citation>
    <scope>NUCLEOTIDE SEQUENCE [LARGE SCALE GENOMIC DNA]</scope>
    <source>
        <strain evidence="2 3">Pla52n</strain>
    </source>
</reference>
<dbReference type="EMBL" id="SJPN01000004">
    <property type="protein sequence ID" value="TWU02403.1"/>
    <property type="molecule type" value="Genomic_DNA"/>
</dbReference>
<name>A0A5C6AQT5_9BACT</name>
<proteinExistence type="predicted"/>
<gene>
    <name evidence="2" type="ORF">Pla52n_34530</name>
</gene>
<dbReference type="AlphaFoldDB" id="A0A5C6AQT5"/>
<evidence type="ECO:0000313" key="2">
    <source>
        <dbReference type="EMBL" id="TWU02403.1"/>
    </source>
</evidence>
<accession>A0A5C6AQT5</accession>
<feature type="compositionally biased region" description="Basic and acidic residues" evidence="1">
    <location>
        <begin position="114"/>
        <end position="142"/>
    </location>
</feature>
<protein>
    <submittedName>
        <fullName evidence="2">Uncharacterized protein</fullName>
    </submittedName>
</protein>
<evidence type="ECO:0000313" key="3">
    <source>
        <dbReference type="Proteomes" id="UP000320176"/>
    </source>
</evidence>
<organism evidence="2 3">
    <name type="scientific">Stieleria varia</name>
    <dbReference type="NCBI Taxonomy" id="2528005"/>
    <lineage>
        <taxon>Bacteria</taxon>
        <taxon>Pseudomonadati</taxon>
        <taxon>Planctomycetota</taxon>
        <taxon>Planctomycetia</taxon>
        <taxon>Pirellulales</taxon>
        <taxon>Pirellulaceae</taxon>
        <taxon>Stieleria</taxon>
    </lineage>
</organism>
<feature type="compositionally biased region" description="Basic and acidic residues" evidence="1">
    <location>
        <begin position="152"/>
        <end position="185"/>
    </location>
</feature>
<evidence type="ECO:0000256" key="1">
    <source>
        <dbReference type="SAM" id="MobiDB-lite"/>
    </source>
</evidence>
<feature type="region of interest" description="Disordered" evidence="1">
    <location>
        <begin position="95"/>
        <end position="185"/>
    </location>
</feature>
<comment type="caution">
    <text evidence="2">The sequence shown here is derived from an EMBL/GenBank/DDBJ whole genome shotgun (WGS) entry which is preliminary data.</text>
</comment>
<feature type="compositionally biased region" description="Basic residues" evidence="1">
    <location>
        <begin position="1"/>
        <end position="11"/>
    </location>
</feature>
<feature type="region of interest" description="Disordered" evidence="1">
    <location>
        <begin position="1"/>
        <end position="33"/>
    </location>
</feature>
<keyword evidence="3" id="KW-1185">Reference proteome</keyword>
<sequence>MEQKHGLKKQCQHQTLSSPALPPPSHSPERLFSTSRKFFGGGVRNGARHKAYDLCLSGGWCSFSTWKVERQSLLVNAVDNARRFGNAWRTLPLPKPGSINGAAYVSGDPACNRQKHDQYRRDNPQADDELNPRSHRDIELRSFRRGSQSIADSDHQQQQHDAGSDVRKVDIQVENSERRSSREQC</sequence>